<accession>A0A7K1UDN1</accession>
<protein>
    <submittedName>
        <fullName evidence="2">Uncharacterized protein</fullName>
    </submittedName>
</protein>
<dbReference type="AlphaFoldDB" id="A0A7K1UDN1"/>
<gene>
    <name evidence="2" type="ORF">GO493_29870</name>
</gene>
<keyword evidence="1" id="KW-0812">Transmembrane</keyword>
<organism evidence="2 3">
    <name type="scientific">Chitinophaga tropicalis</name>
    <dbReference type="NCBI Taxonomy" id="2683588"/>
    <lineage>
        <taxon>Bacteria</taxon>
        <taxon>Pseudomonadati</taxon>
        <taxon>Bacteroidota</taxon>
        <taxon>Chitinophagia</taxon>
        <taxon>Chitinophagales</taxon>
        <taxon>Chitinophagaceae</taxon>
        <taxon>Chitinophaga</taxon>
    </lineage>
</organism>
<dbReference type="EMBL" id="WRXN01000028">
    <property type="protein sequence ID" value="MVT12497.1"/>
    <property type="molecule type" value="Genomic_DNA"/>
</dbReference>
<sequence length="95" mass="10431">MKDKIFWEKAITKFLHRYFATDPAGEKMKPLSTLFPAHAAKLLALLALVLFMSSGVIYMRATSTEGKGIAIAGGILGAILIVGCVTMYRRRRDGL</sequence>
<dbReference type="Proteomes" id="UP000461730">
    <property type="component" value="Unassembled WGS sequence"/>
</dbReference>
<comment type="caution">
    <text evidence="2">The sequence shown here is derived from an EMBL/GenBank/DDBJ whole genome shotgun (WGS) entry which is preliminary data.</text>
</comment>
<evidence type="ECO:0000313" key="2">
    <source>
        <dbReference type="EMBL" id="MVT12497.1"/>
    </source>
</evidence>
<keyword evidence="3" id="KW-1185">Reference proteome</keyword>
<name>A0A7K1UDN1_9BACT</name>
<keyword evidence="1" id="KW-0472">Membrane</keyword>
<feature type="transmembrane region" description="Helical" evidence="1">
    <location>
        <begin position="42"/>
        <end position="61"/>
    </location>
</feature>
<reference evidence="2 3" key="1">
    <citation type="submission" date="2019-12" db="EMBL/GenBank/DDBJ databases">
        <title>Chitinophaga sp. strain ysch24 (GDMCC 1.1355), whole genome shotgun sequence.</title>
        <authorList>
            <person name="Zhang X."/>
        </authorList>
    </citation>
    <scope>NUCLEOTIDE SEQUENCE [LARGE SCALE GENOMIC DNA]</scope>
    <source>
        <strain evidence="3">ysch24</strain>
    </source>
</reference>
<keyword evidence="1" id="KW-1133">Transmembrane helix</keyword>
<feature type="transmembrane region" description="Helical" evidence="1">
    <location>
        <begin position="67"/>
        <end position="88"/>
    </location>
</feature>
<evidence type="ECO:0000313" key="3">
    <source>
        <dbReference type="Proteomes" id="UP000461730"/>
    </source>
</evidence>
<proteinExistence type="predicted"/>
<evidence type="ECO:0000256" key="1">
    <source>
        <dbReference type="SAM" id="Phobius"/>
    </source>
</evidence>